<dbReference type="EMBL" id="CATOUU010000414">
    <property type="protein sequence ID" value="CAI9928705.1"/>
    <property type="molecule type" value="Genomic_DNA"/>
</dbReference>
<name>A0AA86U0I4_9EUKA</name>
<proteinExistence type="predicted"/>
<evidence type="ECO:0000313" key="5">
    <source>
        <dbReference type="EMBL" id="CAL6112547.1"/>
    </source>
</evidence>
<evidence type="ECO:0000313" key="4">
    <source>
        <dbReference type="EMBL" id="CAL6107099.1"/>
    </source>
</evidence>
<sequence>MDLEMDEFEQRQLNMYQNSKNPKEVFDVDIDLDKQEELSDNTITVDKSVVKKKKHKHTEQNHDKPGNGERPSHAQGGRELIPSGDSMPLVQEKKKKIKRKARSLISKADMDAEAQNQLDKLNQSVEAPVKLDLEVENLFNQLANSIQDLIQYVTKIRKQEEIEQLELWNEFLLFETLMLKKCFEIQSSKFLQDIKSTKAELRAEKIRDHCSKYIIKAIQSLRITKDEQDVLGNPTIHVFTLCIKVYDQIAVVNNKVTELRDSLKVLSLLECLQTQIVTFMVEQVM</sequence>
<gene>
    <name evidence="2" type="ORF">HINF_LOCUS16350</name>
    <name evidence="3" type="ORF">HINF_LOCUS21512</name>
    <name evidence="4" type="ORF">HINF_LOCUS74262</name>
    <name evidence="5" type="ORF">HINF_LOCUS77091</name>
</gene>
<evidence type="ECO:0000256" key="1">
    <source>
        <dbReference type="SAM" id="MobiDB-lite"/>
    </source>
</evidence>
<evidence type="ECO:0000313" key="6">
    <source>
        <dbReference type="Proteomes" id="UP001642409"/>
    </source>
</evidence>
<dbReference type="EMBL" id="CAXDID020000741">
    <property type="protein sequence ID" value="CAL6112547.1"/>
    <property type="molecule type" value="Genomic_DNA"/>
</dbReference>
<reference evidence="4 6" key="2">
    <citation type="submission" date="2024-07" db="EMBL/GenBank/DDBJ databases">
        <authorList>
            <person name="Akdeniz Z."/>
        </authorList>
    </citation>
    <scope>NUCLEOTIDE SEQUENCE [LARGE SCALE GENOMIC DNA]</scope>
</reference>
<feature type="compositionally biased region" description="Basic and acidic residues" evidence="1">
    <location>
        <begin position="58"/>
        <end position="72"/>
    </location>
</feature>
<evidence type="ECO:0000313" key="2">
    <source>
        <dbReference type="EMBL" id="CAI9928705.1"/>
    </source>
</evidence>
<dbReference type="AlphaFoldDB" id="A0AA86U0I4"/>
<dbReference type="Proteomes" id="UP001642409">
    <property type="component" value="Unassembled WGS sequence"/>
</dbReference>
<feature type="region of interest" description="Disordered" evidence="1">
    <location>
        <begin position="36"/>
        <end position="89"/>
    </location>
</feature>
<protein>
    <submittedName>
        <fullName evidence="4">Hypothetical_protein</fullName>
    </submittedName>
</protein>
<comment type="caution">
    <text evidence="3">The sequence shown here is derived from an EMBL/GenBank/DDBJ whole genome shotgun (WGS) entry which is preliminary data.</text>
</comment>
<keyword evidence="6" id="KW-1185">Reference proteome</keyword>
<organism evidence="3">
    <name type="scientific">Hexamita inflata</name>
    <dbReference type="NCBI Taxonomy" id="28002"/>
    <lineage>
        <taxon>Eukaryota</taxon>
        <taxon>Metamonada</taxon>
        <taxon>Diplomonadida</taxon>
        <taxon>Hexamitidae</taxon>
        <taxon>Hexamitinae</taxon>
        <taxon>Hexamita</taxon>
    </lineage>
</organism>
<feature type="region of interest" description="Disordered" evidence="1">
    <location>
        <begin position="1"/>
        <end position="24"/>
    </location>
</feature>
<dbReference type="EMBL" id="CATOUU010000553">
    <property type="protein sequence ID" value="CAI9933867.1"/>
    <property type="molecule type" value="Genomic_DNA"/>
</dbReference>
<dbReference type="EMBL" id="CAXDID020000627">
    <property type="protein sequence ID" value="CAL6107099.1"/>
    <property type="molecule type" value="Genomic_DNA"/>
</dbReference>
<evidence type="ECO:0000313" key="3">
    <source>
        <dbReference type="EMBL" id="CAI9933867.1"/>
    </source>
</evidence>
<accession>A0AA86U0I4</accession>
<feature type="compositionally biased region" description="Polar residues" evidence="1">
    <location>
        <begin position="11"/>
        <end position="20"/>
    </location>
</feature>
<reference evidence="3" key="1">
    <citation type="submission" date="2023-06" db="EMBL/GenBank/DDBJ databases">
        <authorList>
            <person name="Kurt Z."/>
        </authorList>
    </citation>
    <scope>NUCLEOTIDE SEQUENCE</scope>
</reference>